<dbReference type="InterPro" id="IPR029044">
    <property type="entry name" value="Nucleotide-diphossugar_trans"/>
</dbReference>
<dbReference type="CDD" id="cd02511">
    <property type="entry name" value="Beta4Glucosyltransferase"/>
    <property type="match status" value="1"/>
</dbReference>
<evidence type="ECO:0000259" key="1">
    <source>
        <dbReference type="Pfam" id="PF00535"/>
    </source>
</evidence>
<name>A0A5D6WLN4_9FIRM</name>
<proteinExistence type="predicted"/>
<dbReference type="InterPro" id="IPR011990">
    <property type="entry name" value="TPR-like_helical_dom_sf"/>
</dbReference>
<organism evidence="2 3">
    <name type="scientific">Selenomonas caprae</name>
    <dbReference type="NCBI Taxonomy" id="2606905"/>
    <lineage>
        <taxon>Bacteria</taxon>
        <taxon>Bacillati</taxon>
        <taxon>Bacillota</taxon>
        <taxon>Negativicutes</taxon>
        <taxon>Selenomonadales</taxon>
        <taxon>Selenomonadaceae</taxon>
        <taxon>Selenomonas</taxon>
    </lineage>
</organism>
<reference evidence="2 3" key="1">
    <citation type="submission" date="2019-08" db="EMBL/GenBank/DDBJ databases">
        <title>Selenomonas sp. mPRGC5 and Selenomonas sp. mPRGC8 isolated from ruminal fluid of dairy goat (Capra hircus).</title>
        <authorList>
            <person name="Poothong S."/>
            <person name="Nuengjamnong C."/>
            <person name="Tanasupawat S."/>
        </authorList>
    </citation>
    <scope>NUCLEOTIDE SEQUENCE [LARGE SCALE GENOMIC DNA]</scope>
    <source>
        <strain evidence="3">mPRGC8</strain>
    </source>
</reference>
<dbReference type="GO" id="GO:0016740">
    <property type="term" value="F:transferase activity"/>
    <property type="evidence" value="ECO:0007669"/>
    <property type="project" value="UniProtKB-KW"/>
</dbReference>
<protein>
    <submittedName>
        <fullName evidence="2">Glycosyltransferase family 2 protein</fullName>
    </submittedName>
</protein>
<dbReference type="Gene3D" id="3.90.550.10">
    <property type="entry name" value="Spore Coat Polysaccharide Biosynthesis Protein SpsA, Chain A"/>
    <property type="match status" value="1"/>
</dbReference>
<dbReference type="Proteomes" id="UP000322783">
    <property type="component" value="Unassembled WGS sequence"/>
</dbReference>
<dbReference type="PANTHER" id="PTHR43630:SF2">
    <property type="entry name" value="GLYCOSYLTRANSFERASE"/>
    <property type="match status" value="1"/>
</dbReference>
<dbReference type="SUPFAM" id="SSF53448">
    <property type="entry name" value="Nucleotide-diphospho-sugar transferases"/>
    <property type="match status" value="1"/>
</dbReference>
<evidence type="ECO:0000313" key="2">
    <source>
        <dbReference type="EMBL" id="TYZ28996.1"/>
    </source>
</evidence>
<sequence length="497" mass="55971">MVNAEGETMKMRISACVIVKNEAENIGRWLESMQAIADEMIVVDTGSTDETVAMARAAGAKVYSFAWCNDFAAAKNYALEQVTGNWILFLDADEYFTPASQAKVRPLLMRLEPHLKIEGVLCRLINIDTDDNNRIMTTLVQLRMFRNRRNLRYSGKIHEVLTLTKGRPLELANEIEIYHTGYSTHIVQAKLRRNLKIMEERIAANHGRTELLDDRYFMDIWYGLGDHAKAIAYAKRLLAHEELALDLRGRAYETWASCCIDDKHPAEETEACLAAAIRDCPQLAEFPLMRGLWHFDRREYLQAEQDLQAGLALTKDYPKDTVAGVMNNAARLLPSVYWRLGLLAQWQGDAVRAQECYWQGLQQNRYHGGLLAAFWHFLQQQGIEAADCIAVLNVIYDKQADAAFLAQQLARQNGGLVYIYYAKQAGSSERPVLDCLAAGRPDGAAQLASKQLAFLYRLGLAAGDSKPSLMTALLPAGCEDIERAAQQMLKDMRDKDL</sequence>
<keyword evidence="2" id="KW-0808">Transferase</keyword>
<dbReference type="Pfam" id="PF00535">
    <property type="entry name" value="Glycos_transf_2"/>
    <property type="match status" value="1"/>
</dbReference>
<comment type="caution">
    <text evidence="2">The sequence shown here is derived from an EMBL/GenBank/DDBJ whole genome shotgun (WGS) entry which is preliminary data.</text>
</comment>
<keyword evidence="3" id="KW-1185">Reference proteome</keyword>
<dbReference type="EMBL" id="VTOZ01000011">
    <property type="protein sequence ID" value="TYZ28996.1"/>
    <property type="molecule type" value="Genomic_DNA"/>
</dbReference>
<dbReference type="SUPFAM" id="SSF48452">
    <property type="entry name" value="TPR-like"/>
    <property type="match status" value="1"/>
</dbReference>
<accession>A0A5D6WLN4</accession>
<feature type="domain" description="Glycosyltransferase 2-like" evidence="1">
    <location>
        <begin position="14"/>
        <end position="147"/>
    </location>
</feature>
<gene>
    <name evidence="2" type="ORF">FZ041_06720</name>
</gene>
<dbReference type="PANTHER" id="PTHR43630">
    <property type="entry name" value="POLY-BETA-1,6-N-ACETYL-D-GLUCOSAMINE SYNTHASE"/>
    <property type="match status" value="1"/>
</dbReference>
<evidence type="ECO:0000313" key="3">
    <source>
        <dbReference type="Proteomes" id="UP000322783"/>
    </source>
</evidence>
<dbReference type="AlphaFoldDB" id="A0A5D6WLN4"/>
<dbReference type="InterPro" id="IPR001173">
    <property type="entry name" value="Glyco_trans_2-like"/>
</dbReference>
<dbReference type="Gene3D" id="1.25.40.10">
    <property type="entry name" value="Tetratricopeptide repeat domain"/>
    <property type="match status" value="1"/>
</dbReference>